<dbReference type="Gene3D" id="3.40.50.2000">
    <property type="entry name" value="Glycogen Phosphorylase B"/>
    <property type="match status" value="2"/>
</dbReference>
<dbReference type="PANTHER" id="PTHR45947">
    <property type="entry name" value="SULFOQUINOVOSYL TRANSFERASE SQD2"/>
    <property type="match status" value="1"/>
</dbReference>
<dbReference type="InterPro" id="IPR016024">
    <property type="entry name" value="ARM-type_fold"/>
</dbReference>
<dbReference type="RefSeq" id="WP_168150837.1">
    <property type="nucleotide sequence ID" value="NZ_JAAWVT010000001.1"/>
</dbReference>
<dbReference type="InterPro" id="IPR050194">
    <property type="entry name" value="Glycosyltransferase_grp1"/>
</dbReference>
<dbReference type="SUPFAM" id="SSF53756">
    <property type="entry name" value="UDP-Glycosyltransferase/glycogen phosphorylase"/>
    <property type="match status" value="1"/>
</dbReference>
<feature type="domain" description="Glycosyl transferase family 1" evidence="3">
    <location>
        <begin position="519"/>
        <end position="685"/>
    </location>
</feature>
<dbReference type="Gene3D" id="1.25.10.10">
    <property type="entry name" value="Leucine-rich Repeat Variant"/>
    <property type="match status" value="1"/>
</dbReference>
<keyword evidence="5" id="KW-1185">Reference proteome</keyword>
<gene>
    <name evidence="4" type="ORF">HED64_04405</name>
</gene>
<accession>A0ABX1G135</accession>
<protein>
    <recommendedName>
        <fullName evidence="1">D-inositol 3-phosphate glycosyltransferase</fullName>
    </recommendedName>
</protein>
<sequence length="736" mass="78616">MRIQSCLDAIKKADRLVDALRLADELAVEAGRDGGVRNLRLLRSTISGPDQVTAIAAIHALAQVSDEEADQHLAELLSSDQGFIREHAAWAHDSRTPRSKSVGRLIGLVHTGGFAGMLAQRTLEDWAATVPEMITVGLEGALLGVTDEAGRYRLAETLGLVGHETAILLLERIARDTHEAETIRVAAVIALGQHPCSEDTKTYLEAIAEENDLLGQAARLTLADLASSLTPRPAPGAPGQGLTIAQLFLHADIDADLSHAGSGDTGGIATLLVRLGDALVHGHGDNPTAGTAGPEADRSSTVSRVVTLSRGGLDEAVRSLDALRQTATGHVYGRVPLLQGPMPSATAWPLRVAARRGIHRILSSMGRVDALHLRMADVGSLAAFDVARNLEIPVVFTVAPDPHAVINSMDLSGQLTRENFGNIDEVEHFWFRARLVQRMAATAAHTVFFPRPELAQDMKELVGLDMSLEPERHTVIPEGIDLQVVDRAVNEAQEHAAGHPATEPLVQLRELLARLPAERRGKPLLISVGRFHRVKGMATIVEAWAGSELQQRANLLLVGGNLRHPSPDELEQLERINALIDPGSREPSGLILSGHQPNDTVARWVAAARTGVPGLAAGSGVYVCGSLKEEFGIALLEAMASGLLVVAPDSGGPATYLEHGHTGFLTATWDTARLRAAILEALESAAVEISQERALYSRSVVEADYTVQAMARALAKVYSDVHHADVELQRELVSAP</sequence>
<evidence type="ECO:0000313" key="4">
    <source>
        <dbReference type="EMBL" id="NKG19953.1"/>
    </source>
</evidence>
<dbReference type="Proteomes" id="UP000746595">
    <property type="component" value="Unassembled WGS sequence"/>
</dbReference>
<proteinExistence type="predicted"/>
<dbReference type="SUPFAM" id="SSF48371">
    <property type="entry name" value="ARM repeat"/>
    <property type="match status" value="1"/>
</dbReference>
<evidence type="ECO:0000259" key="3">
    <source>
        <dbReference type="Pfam" id="PF00534"/>
    </source>
</evidence>
<comment type="caution">
    <text evidence="4">The sequence shown here is derived from an EMBL/GenBank/DDBJ whole genome shotgun (WGS) entry which is preliminary data.</text>
</comment>
<dbReference type="Pfam" id="PF00534">
    <property type="entry name" value="Glycos_transf_1"/>
    <property type="match status" value="1"/>
</dbReference>
<evidence type="ECO:0000256" key="1">
    <source>
        <dbReference type="ARBA" id="ARBA00021292"/>
    </source>
</evidence>
<reference evidence="4 5" key="1">
    <citation type="submission" date="2020-04" db="EMBL/GenBank/DDBJ databases">
        <title>Paeniglutamicibacter sp. ANT13_2, a novel actinomycete isolated from sediment in Antarctica.</title>
        <authorList>
            <person name="Sakdapetsiri C."/>
            <person name="Pinyakong O."/>
        </authorList>
    </citation>
    <scope>NUCLEOTIDE SEQUENCE [LARGE SCALE GENOMIC DNA]</scope>
    <source>
        <strain evidence="4 5">ANT13_2</strain>
    </source>
</reference>
<organism evidence="4 5">
    <name type="scientific">Paeniglutamicibacter terrestris</name>
    <dbReference type="NCBI Taxonomy" id="2723403"/>
    <lineage>
        <taxon>Bacteria</taxon>
        <taxon>Bacillati</taxon>
        <taxon>Actinomycetota</taxon>
        <taxon>Actinomycetes</taxon>
        <taxon>Micrococcales</taxon>
        <taxon>Micrococcaceae</taxon>
        <taxon>Paeniglutamicibacter</taxon>
    </lineage>
</organism>
<keyword evidence="2" id="KW-0808">Transferase</keyword>
<dbReference type="InterPro" id="IPR001296">
    <property type="entry name" value="Glyco_trans_1"/>
</dbReference>
<dbReference type="PANTHER" id="PTHR45947:SF3">
    <property type="entry name" value="SULFOQUINOVOSYL TRANSFERASE SQD2"/>
    <property type="match status" value="1"/>
</dbReference>
<name>A0ABX1G135_9MICC</name>
<dbReference type="InterPro" id="IPR011989">
    <property type="entry name" value="ARM-like"/>
</dbReference>
<evidence type="ECO:0000313" key="5">
    <source>
        <dbReference type="Proteomes" id="UP000746595"/>
    </source>
</evidence>
<dbReference type="Pfam" id="PF13646">
    <property type="entry name" value="HEAT_2"/>
    <property type="match status" value="1"/>
</dbReference>
<evidence type="ECO:0000256" key="2">
    <source>
        <dbReference type="ARBA" id="ARBA00022679"/>
    </source>
</evidence>
<dbReference type="EMBL" id="JAAWVT010000001">
    <property type="protein sequence ID" value="NKG19953.1"/>
    <property type="molecule type" value="Genomic_DNA"/>
</dbReference>